<accession>A0AAD7Q264</accession>
<protein>
    <submittedName>
        <fullName evidence="1">Uncharacterized protein</fullName>
    </submittedName>
</protein>
<proteinExistence type="predicted"/>
<dbReference type="Proteomes" id="UP001163823">
    <property type="component" value="Chromosome 4"/>
</dbReference>
<dbReference type="EMBL" id="JARAOO010000004">
    <property type="protein sequence ID" value="KAJ7973231.1"/>
    <property type="molecule type" value="Genomic_DNA"/>
</dbReference>
<reference evidence="1" key="1">
    <citation type="journal article" date="2023" name="Science">
        <title>Elucidation of the pathway for biosynthesis of saponin adjuvants from the soapbark tree.</title>
        <authorList>
            <person name="Reed J."/>
            <person name="Orme A."/>
            <person name="El-Demerdash A."/>
            <person name="Owen C."/>
            <person name="Martin L.B.B."/>
            <person name="Misra R.C."/>
            <person name="Kikuchi S."/>
            <person name="Rejzek M."/>
            <person name="Martin A.C."/>
            <person name="Harkess A."/>
            <person name="Leebens-Mack J."/>
            <person name="Louveau T."/>
            <person name="Stephenson M.J."/>
            <person name="Osbourn A."/>
        </authorList>
    </citation>
    <scope>NUCLEOTIDE SEQUENCE</scope>
    <source>
        <strain evidence="1">S10</strain>
    </source>
</reference>
<gene>
    <name evidence="1" type="ORF">O6P43_011003</name>
</gene>
<organism evidence="1 2">
    <name type="scientific">Quillaja saponaria</name>
    <name type="common">Soap bark tree</name>
    <dbReference type="NCBI Taxonomy" id="32244"/>
    <lineage>
        <taxon>Eukaryota</taxon>
        <taxon>Viridiplantae</taxon>
        <taxon>Streptophyta</taxon>
        <taxon>Embryophyta</taxon>
        <taxon>Tracheophyta</taxon>
        <taxon>Spermatophyta</taxon>
        <taxon>Magnoliopsida</taxon>
        <taxon>eudicotyledons</taxon>
        <taxon>Gunneridae</taxon>
        <taxon>Pentapetalae</taxon>
        <taxon>rosids</taxon>
        <taxon>fabids</taxon>
        <taxon>Fabales</taxon>
        <taxon>Quillajaceae</taxon>
        <taxon>Quillaja</taxon>
    </lineage>
</organism>
<evidence type="ECO:0000313" key="2">
    <source>
        <dbReference type="Proteomes" id="UP001163823"/>
    </source>
</evidence>
<comment type="caution">
    <text evidence="1">The sequence shown here is derived from an EMBL/GenBank/DDBJ whole genome shotgun (WGS) entry which is preliminary data.</text>
</comment>
<evidence type="ECO:0000313" key="1">
    <source>
        <dbReference type="EMBL" id="KAJ7973231.1"/>
    </source>
</evidence>
<dbReference type="KEGG" id="qsa:O6P43_011003"/>
<sequence length="185" mass="21227">MSLNKSASVPSVQIGKEFRVLKSTRNSHAYCHINGAYSFKTVTFRVTVRASSFPSSQFWAQCIEQNRIGIKRRRCMCFQAWLVTLQKSEKSSFYNPFNKVIEDVVYSERKGNFCCFFRGGVFGAFEIANSEWNLVTDMEALENMDGKVGYIGGRAHLAMVEEESEECWRQAGIGLSKWVIQVYYF</sequence>
<dbReference type="AlphaFoldDB" id="A0AAD7Q264"/>
<name>A0AAD7Q264_QUISA</name>
<keyword evidence="2" id="KW-1185">Reference proteome</keyword>